<evidence type="ECO:0000313" key="6">
    <source>
        <dbReference type="Proteomes" id="UP000823915"/>
    </source>
</evidence>
<dbReference type="AlphaFoldDB" id="A0A9D1YF07"/>
<dbReference type="InterPro" id="IPR007621">
    <property type="entry name" value="TPM_dom"/>
</dbReference>
<protein>
    <submittedName>
        <fullName evidence="5">TPM domain-containing protein</fullName>
    </submittedName>
</protein>
<reference evidence="5" key="1">
    <citation type="journal article" date="2021" name="PeerJ">
        <title>Extensive microbial diversity within the chicken gut microbiome revealed by metagenomics and culture.</title>
        <authorList>
            <person name="Gilroy R."/>
            <person name="Ravi A."/>
            <person name="Getino M."/>
            <person name="Pursley I."/>
            <person name="Horton D.L."/>
            <person name="Alikhan N.F."/>
            <person name="Baker D."/>
            <person name="Gharbi K."/>
            <person name="Hall N."/>
            <person name="Watson M."/>
            <person name="Adriaenssens E.M."/>
            <person name="Foster-Nyarko E."/>
            <person name="Jarju S."/>
            <person name="Secka A."/>
            <person name="Antonio M."/>
            <person name="Oren A."/>
            <person name="Chaudhuri R.R."/>
            <person name="La Ragione R."/>
            <person name="Hildebrand F."/>
            <person name="Pallen M.J."/>
        </authorList>
    </citation>
    <scope>NUCLEOTIDE SEQUENCE</scope>
    <source>
        <strain evidence="5">1282</strain>
    </source>
</reference>
<name>A0A9D1YF07_9FIRM</name>
<feature type="region of interest" description="Disordered" evidence="1">
    <location>
        <begin position="263"/>
        <end position="338"/>
    </location>
</feature>
<dbReference type="EMBL" id="DXDU01000036">
    <property type="protein sequence ID" value="HIY26013.1"/>
    <property type="molecule type" value="Genomic_DNA"/>
</dbReference>
<evidence type="ECO:0000256" key="2">
    <source>
        <dbReference type="SAM" id="Phobius"/>
    </source>
</evidence>
<dbReference type="Gene3D" id="3.10.310.50">
    <property type="match status" value="1"/>
</dbReference>
<proteinExistence type="predicted"/>
<feature type="compositionally biased region" description="Pro residues" evidence="1">
    <location>
        <begin position="269"/>
        <end position="281"/>
    </location>
</feature>
<dbReference type="Proteomes" id="UP000823915">
    <property type="component" value="Unassembled WGS sequence"/>
</dbReference>
<evidence type="ECO:0000259" key="4">
    <source>
        <dbReference type="Pfam" id="PF04536"/>
    </source>
</evidence>
<sequence length="338" mass="35995">MRQKAFSWGRLLAALLLCCLVTAGPSLPALAVTDDFQYVLDSAGVLSSDTEQEIIRRNKTLFEDTGAQIAVAAVDFLDGKDIEDYTYDLFNTWGVGSQERDNGFLLVLAIAEENYYLQSGAGVEDMFDGAKLQGLLDEYLEPDFAAGDYDAGTRKLFDALYDEVELYYESYTDQYTEQDYGDTAYGDDYYESASPSFLQRAGNFLGRIMGYVIAVVAVLFIVMILAAIFKGGRGGRPPRGGGGGGGFWSGLFVGHLLGNSRRRRNVWGAPPPPPPPTPRPPRGGFGGFGGFGGRSGGFGGRPGGFTGGGRSGGFGGGRRSGGFHGGGRSHGGGAGRRR</sequence>
<comment type="caution">
    <text evidence="5">The sequence shown here is derived from an EMBL/GenBank/DDBJ whole genome shotgun (WGS) entry which is preliminary data.</text>
</comment>
<feature type="domain" description="TPM" evidence="4">
    <location>
        <begin position="39"/>
        <end position="162"/>
    </location>
</feature>
<dbReference type="Pfam" id="PF04536">
    <property type="entry name" value="TPM_phosphatase"/>
    <property type="match status" value="1"/>
</dbReference>
<dbReference type="PANTHER" id="PTHR30373:SF2">
    <property type="entry name" value="UPF0603 PROTEIN YGCG"/>
    <property type="match status" value="1"/>
</dbReference>
<evidence type="ECO:0000256" key="3">
    <source>
        <dbReference type="SAM" id="SignalP"/>
    </source>
</evidence>
<keyword evidence="2" id="KW-1133">Transmembrane helix</keyword>
<feature type="transmembrane region" description="Helical" evidence="2">
    <location>
        <begin position="208"/>
        <end position="229"/>
    </location>
</feature>
<organism evidence="5 6">
    <name type="scientific">Candidatus Acutalibacter pullistercoris</name>
    <dbReference type="NCBI Taxonomy" id="2838418"/>
    <lineage>
        <taxon>Bacteria</taxon>
        <taxon>Bacillati</taxon>
        <taxon>Bacillota</taxon>
        <taxon>Clostridia</taxon>
        <taxon>Eubacteriales</taxon>
        <taxon>Acutalibacteraceae</taxon>
        <taxon>Acutalibacter</taxon>
    </lineage>
</organism>
<feature type="compositionally biased region" description="Gly residues" evidence="1">
    <location>
        <begin position="283"/>
        <end position="338"/>
    </location>
</feature>
<dbReference type="PANTHER" id="PTHR30373">
    <property type="entry name" value="UPF0603 PROTEIN YGCG"/>
    <property type="match status" value="1"/>
</dbReference>
<reference evidence="5" key="2">
    <citation type="submission" date="2021-04" db="EMBL/GenBank/DDBJ databases">
        <authorList>
            <person name="Gilroy R."/>
        </authorList>
    </citation>
    <scope>NUCLEOTIDE SEQUENCE</scope>
    <source>
        <strain evidence="5">1282</strain>
    </source>
</reference>
<accession>A0A9D1YF07</accession>
<keyword evidence="2" id="KW-0472">Membrane</keyword>
<feature type="signal peptide" evidence="3">
    <location>
        <begin position="1"/>
        <end position="31"/>
    </location>
</feature>
<keyword evidence="3" id="KW-0732">Signal</keyword>
<gene>
    <name evidence="5" type="ORF">H9838_02425</name>
</gene>
<evidence type="ECO:0000256" key="1">
    <source>
        <dbReference type="SAM" id="MobiDB-lite"/>
    </source>
</evidence>
<evidence type="ECO:0000313" key="5">
    <source>
        <dbReference type="EMBL" id="HIY26013.1"/>
    </source>
</evidence>
<keyword evidence="2" id="KW-0812">Transmembrane</keyword>
<feature type="chain" id="PRO_5038789198" evidence="3">
    <location>
        <begin position="32"/>
        <end position="338"/>
    </location>
</feature>